<evidence type="ECO:0000313" key="2">
    <source>
        <dbReference type="Proteomes" id="UP001060919"/>
    </source>
</evidence>
<dbReference type="EMBL" id="AP026867">
    <property type="protein sequence ID" value="BDS12206.1"/>
    <property type="molecule type" value="Genomic_DNA"/>
</dbReference>
<dbReference type="InterPro" id="IPR013024">
    <property type="entry name" value="GGCT-like"/>
</dbReference>
<proteinExistence type="predicted"/>
<dbReference type="SUPFAM" id="SSF110857">
    <property type="entry name" value="Gamma-glutamyl cyclotransferase-like"/>
    <property type="match status" value="1"/>
</dbReference>
<organism evidence="1 2">
    <name type="scientific">Aureispira anguillae</name>
    <dbReference type="NCBI Taxonomy" id="2864201"/>
    <lineage>
        <taxon>Bacteria</taxon>
        <taxon>Pseudomonadati</taxon>
        <taxon>Bacteroidota</taxon>
        <taxon>Saprospiria</taxon>
        <taxon>Saprospirales</taxon>
        <taxon>Saprospiraceae</taxon>
        <taxon>Aureispira</taxon>
    </lineage>
</organism>
<dbReference type="AlphaFoldDB" id="A0A916DUF7"/>
<sequence length="196" mass="22632">MENEKVVIVGFGTLLLQESLGDTVGKQKKFTPIIVKGYRRLFNLLPDHYEADNRLRSDASEIGAANIEPAEGIQFNGLSFEANASDLENLDQRERYYKRSVVDYFDFETGEKLGQCHVYESPLDARWLVRDNNKLLPLWRDIVYARVGAYRISEAFGKMYDATTYLADGKTLLVDYYKEHLEALEDLESVRLQYQK</sequence>
<dbReference type="CDD" id="cd06661">
    <property type="entry name" value="GGCT_like"/>
    <property type="match status" value="1"/>
</dbReference>
<gene>
    <name evidence="1" type="ORF">AsAng_0029210</name>
</gene>
<dbReference type="InterPro" id="IPR036568">
    <property type="entry name" value="GGCT-like_sf"/>
</dbReference>
<dbReference type="Gene3D" id="3.10.490.10">
    <property type="entry name" value="Gamma-glutamyl cyclotransferase-like"/>
    <property type="match status" value="1"/>
</dbReference>
<dbReference type="RefSeq" id="WP_264793308.1">
    <property type="nucleotide sequence ID" value="NZ_AP026867.1"/>
</dbReference>
<reference evidence="1" key="1">
    <citation type="submission" date="2022-09" db="EMBL/GenBank/DDBJ databases">
        <title>Aureispira anguillicida sp. nov., isolated from Leptocephalus of Japanese eel Anguilla japonica.</title>
        <authorList>
            <person name="Yuasa K."/>
            <person name="Mekata T."/>
            <person name="Ikunari K."/>
        </authorList>
    </citation>
    <scope>NUCLEOTIDE SEQUENCE</scope>
    <source>
        <strain evidence="1">EL160426</strain>
    </source>
</reference>
<accession>A0A916DUF7</accession>
<dbReference type="KEGG" id="aup:AsAng_0029210"/>
<evidence type="ECO:0000313" key="1">
    <source>
        <dbReference type="EMBL" id="BDS12206.1"/>
    </source>
</evidence>
<keyword evidence="2" id="KW-1185">Reference proteome</keyword>
<dbReference type="Proteomes" id="UP001060919">
    <property type="component" value="Chromosome"/>
</dbReference>
<name>A0A916DUF7_9BACT</name>
<protein>
    <submittedName>
        <fullName evidence="1">Gamma-glutamylcyclotransferase</fullName>
    </submittedName>
</protein>